<dbReference type="AlphaFoldDB" id="A0A239AYJ6"/>
<reference evidence="1 2" key="1">
    <citation type="submission" date="2017-06" db="EMBL/GenBank/DDBJ databases">
        <authorList>
            <person name="Kim H.J."/>
            <person name="Triplett B.A."/>
        </authorList>
    </citation>
    <scope>NUCLEOTIDE SEQUENCE [LARGE SCALE GENOMIC DNA]</scope>
    <source>
        <strain evidence="1 2">DSM 43151</strain>
    </source>
</reference>
<dbReference type="Pfam" id="PF17957">
    <property type="entry name" value="Big_7"/>
    <property type="match status" value="1"/>
</dbReference>
<gene>
    <name evidence="1" type="ORF">SAMN06264365_108175</name>
</gene>
<protein>
    <submittedName>
        <fullName evidence="1">Ig-like domain (Group 3)</fullName>
    </submittedName>
</protein>
<dbReference type="Proteomes" id="UP000198415">
    <property type="component" value="Unassembled WGS sequence"/>
</dbReference>
<dbReference type="RefSeq" id="WP_089295119.1">
    <property type="nucleotide sequence ID" value="NZ_BOMU01000050.1"/>
</dbReference>
<dbReference type="GO" id="GO:0005975">
    <property type="term" value="P:carbohydrate metabolic process"/>
    <property type="evidence" value="ECO:0007669"/>
    <property type="project" value="UniProtKB-ARBA"/>
</dbReference>
<dbReference type="OrthoDB" id="3967140at2"/>
<organism evidence="1 2">
    <name type="scientific">Actinoplanes regularis</name>
    <dbReference type="NCBI Taxonomy" id="52697"/>
    <lineage>
        <taxon>Bacteria</taxon>
        <taxon>Bacillati</taxon>
        <taxon>Actinomycetota</taxon>
        <taxon>Actinomycetes</taxon>
        <taxon>Micromonosporales</taxon>
        <taxon>Micromonosporaceae</taxon>
        <taxon>Actinoplanes</taxon>
    </lineage>
</organism>
<evidence type="ECO:0000313" key="1">
    <source>
        <dbReference type="EMBL" id="SNS00048.1"/>
    </source>
</evidence>
<sequence>MVSVAGLTVPAYAAAEPPLLAGAEQELSAAVGEGFAATLSVTNTGTTAIDGVAVNFASANGFEATEQFANCTYESGRPRGCTFDQTLEPGKSYRVVVPFRSGADTYAPGGLYGQFQWQTKNEYRPTGIAGTGTNLQLQEGGKLGESSAGAWQHVSVTVTGQNGADLVAVGDAVTGTVGEVVDAEIGVHNNGPATLDWSPGGESPGLVVVTIPAGTSVVSAPGCDVWPEQARQYACQTATRFKVGATETWKFSLRIEEVVTDGAGSIEVNPDCQCQRFLDDLDKSNNKAPVTVTASGSPDTTAPVIVSSGLTADLPHRALFDFRPMVTDNVRAIRLDVTVRTPGESTTWASCKPYSPVAPTFWACKANTTSRAGNEFDTEITLQAFDAAGNGSEPVTTKVHIDNKMPKVTFSPKAQTAMRPGPVTIELTDVPDDVVTVKVLAGGSGDELATLTEAPWSWTWNAVSGAKSPCFQATDKAGNRWPECTEYVVDGRNPDITEVDYVGSYSWNRLDNGDGWVGGVSLVRATVIDQTPIVRTEWWVNGVLAWTSPEDFQWDARAITAPTATLELRVWDAAGNATSKSFPVNIDKAAPTAVISPAEKSLVRGTTFVTSIRATDRNGVAYTGIEGPDYIPGSRTTARLKSGRDGARTVTWQVIDKLGNSAYLKRTVIVDNTAPAASLKSAPANNAKLTRPFGVTANASDKNGIGRVELLINGKNVAIDYRAGWGFTIDPKKYGKSFTVQLRVYDRAGNSRLTTKRTYRR</sequence>
<proteinExistence type="predicted"/>
<keyword evidence="2" id="KW-1185">Reference proteome</keyword>
<dbReference type="EMBL" id="FZNR01000008">
    <property type="protein sequence ID" value="SNS00048.1"/>
    <property type="molecule type" value="Genomic_DNA"/>
</dbReference>
<dbReference type="Gene3D" id="2.60.40.10">
    <property type="entry name" value="Immunoglobulins"/>
    <property type="match status" value="2"/>
</dbReference>
<evidence type="ECO:0000313" key="2">
    <source>
        <dbReference type="Proteomes" id="UP000198415"/>
    </source>
</evidence>
<accession>A0A239AYJ6</accession>
<name>A0A239AYJ6_9ACTN</name>
<dbReference type="InterPro" id="IPR013783">
    <property type="entry name" value="Ig-like_fold"/>
</dbReference>